<proteinExistence type="predicted"/>
<dbReference type="InterPro" id="IPR036397">
    <property type="entry name" value="RNaseH_sf"/>
</dbReference>
<evidence type="ECO:0008006" key="3">
    <source>
        <dbReference type="Google" id="ProtNLM"/>
    </source>
</evidence>
<comment type="caution">
    <text evidence="1">The sequence shown here is derived from an EMBL/GenBank/DDBJ whole genome shotgun (WGS) entry which is preliminary data.</text>
</comment>
<organism evidence="1 2">
    <name type="scientific">Trichonephila clavata</name>
    <name type="common">Joro spider</name>
    <name type="synonym">Nephila clavata</name>
    <dbReference type="NCBI Taxonomy" id="2740835"/>
    <lineage>
        <taxon>Eukaryota</taxon>
        <taxon>Metazoa</taxon>
        <taxon>Ecdysozoa</taxon>
        <taxon>Arthropoda</taxon>
        <taxon>Chelicerata</taxon>
        <taxon>Arachnida</taxon>
        <taxon>Araneae</taxon>
        <taxon>Araneomorphae</taxon>
        <taxon>Entelegynae</taxon>
        <taxon>Araneoidea</taxon>
        <taxon>Nephilidae</taxon>
        <taxon>Trichonephila</taxon>
    </lineage>
</organism>
<evidence type="ECO:0000313" key="1">
    <source>
        <dbReference type="EMBL" id="GFQ94199.1"/>
    </source>
</evidence>
<gene>
    <name evidence="1" type="ORF">TNCT_368361</name>
</gene>
<dbReference type="EMBL" id="BMAO01004377">
    <property type="protein sequence ID" value="GFQ94199.1"/>
    <property type="molecule type" value="Genomic_DNA"/>
</dbReference>
<dbReference type="Proteomes" id="UP000887116">
    <property type="component" value="Unassembled WGS sequence"/>
</dbReference>
<evidence type="ECO:0000313" key="2">
    <source>
        <dbReference type="Proteomes" id="UP000887116"/>
    </source>
</evidence>
<name>A0A8X6G4J3_TRICU</name>
<dbReference type="GO" id="GO:0003676">
    <property type="term" value="F:nucleic acid binding"/>
    <property type="evidence" value="ECO:0007669"/>
    <property type="project" value="InterPro"/>
</dbReference>
<dbReference type="OrthoDB" id="6433552at2759"/>
<keyword evidence="2" id="KW-1185">Reference proteome</keyword>
<protein>
    <recommendedName>
        <fullName evidence="3">Transposase</fullName>
    </recommendedName>
</protein>
<accession>A0A8X6G4J3</accession>
<dbReference type="Gene3D" id="3.30.420.10">
    <property type="entry name" value="Ribonuclease H-like superfamily/Ribonuclease H"/>
    <property type="match status" value="1"/>
</dbReference>
<reference evidence="1" key="1">
    <citation type="submission" date="2020-07" db="EMBL/GenBank/DDBJ databases">
        <title>Multicomponent nature underlies the extraordinary mechanical properties of spider dragline silk.</title>
        <authorList>
            <person name="Kono N."/>
            <person name="Nakamura H."/>
            <person name="Mori M."/>
            <person name="Yoshida Y."/>
            <person name="Ohtoshi R."/>
            <person name="Malay A.D."/>
            <person name="Moran D.A.P."/>
            <person name="Tomita M."/>
            <person name="Numata K."/>
            <person name="Arakawa K."/>
        </authorList>
    </citation>
    <scope>NUCLEOTIDE SEQUENCE</scope>
</reference>
<dbReference type="AlphaFoldDB" id="A0A8X6G4J3"/>
<sequence length="82" mass="9371">MSILGDLIDKADKGPGFLNHIIIVDEMWCYVFDIQSKRASLSKKSPGSPRSKKFRQDLSKGKVMMEVFDSQRIEHLEFIPEG</sequence>